<sequence>MRYKFHGPDFDAKLRRHHDMTGLPTFPFQATMPLSIFRRLLTWRPLLFYAVAWKVLLTAIMAVASFSAKIAFVLAVSPSSSFSPPCNVVGPRIPVEIVCLPVHLVKRSGLDVIVPTVFVASVVAGSACMIRAVGL</sequence>
<name>A0ABC8SCG1_9AQUA</name>
<keyword evidence="1" id="KW-1133">Transmembrane helix</keyword>
<keyword evidence="1" id="KW-0812">Transmembrane</keyword>
<dbReference type="Proteomes" id="UP001642360">
    <property type="component" value="Unassembled WGS sequence"/>
</dbReference>
<feature type="transmembrane region" description="Helical" evidence="1">
    <location>
        <begin position="46"/>
        <end position="75"/>
    </location>
</feature>
<reference evidence="2 3" key="1">
    <citation type="submission" date="2024-02" db="EMBL/GenBank/DDBJ databases">
        <authorList>
            <person name="Vignale AGUSTIN F."/>
            <person name="Sosa J E."/>
            <person name="Modenutti C."/>
        </authorList>
    </citation>
    <scope>NUCLEOTIDE SEQUENCE [LARGE SCALE GENOMIC DNA]</scope>
</reference>
<accession>A0ABC8SCG1</accession>
<keyword evidence="3" id="KW-1185">Reference proteome</keyword>
<organism evidence="2 3">
    <name type="scientific">Ilex paraguariensis</name>
    <name type="common">yerba mate</name>
    <dbReference type="NCBI Taxonomy" id="185542"/>
    <lineage>
        <taxon>Eukaryota</taxon>
        <taxon>Viridiplantae</taxon>
        <taxon>Streptophyta</taxon>
        <taxon>Embryophyta</taxon>
        <taxon>Tracheophyta</taxon>
        <taxon>Spermatophyta</taxon>
        <taxon>Magnoliopsida</taxon>
        <taxon>eudicotyledons</taxon>
        <taxon>Gunneridae</taxon>
        <taxon>Pentapetalae</taxon>
        <taxon>asterids</taxon>
        <taxon>campanulids</taxon>
        <taxon>Aquifoliales</taxon>
        <taxon>Aquifoliaceae</taxon>
        <taxon>Ilex</taxon>
    </lineage>
</organism>
<gene>
    <name evidence="2" type="ORF">ILEXP_LOCUS22893</name>
</gene>
<dbReference type="PANTHER" id="PTHR34658:SF2">
    <property type="entry name" value="OS01G0151800 PROTEIN"/>
    <property type="match status" value="1"/>
</dbReference>
<proteinExistence type="predicted"/>
<keyword evidence="1" id="KW-0472">Membrane</keyword>
<dbReference type="PANTHER" id="PTHR34658">
    <property type="entry name" value="OS01G0151800 PROTEIN"/>
    <property type="match status" value="1"/>
</dbReference>
<evidence type="ECO:0000256" key="1">
    <source>
        <dbReference type="SAM" id="Phobius"/>
    </source>
</evidence>
<evidence type="ECO:0000313" key="3">
    <source>
        <dbReference type="Proteomes" id="UP001642360"/>
    </source>
</evidence>
<comment type="caution">
    <text evidence="2">The sequence shown here is derived from an EMBL/GenBank/DDBJ whole genome shotgun (WGS) entry which is preliminary data.</text>
</comment>
<evidence type="ECO:0000313" key="2">
    <source>
        <dbReference type="EMBL" id="CAK9154562.1"/>
    </source>
</evidence>
<protein>
    <submittedName>
        <fullName evidence="2">Uncharacterized protein</fullName>
    </submittedName>
</protein>
<feature type="transmembrane region" description="Helical" evidence="1">
    <location>
        <begin position="112"/>
        <end position="133"/>
    </location>
</feature>
<dbReference type="AlphaFoldDB" id="A0ABC8SCG1"/>
<dbReference type="EMBL" id="CAUOFW020002544">
    <property type="protein sequence ID" value="CAK9154562.1"/>
    <property type="molecule type" value="Genomic_DNA"/>
</dbReference>